<feature type="transmembrane region" description="Helical" evidence="1">
    <location>
        <begin position="71"/>
        <end position="94"/>
    </location>
</feature>
<feature type="transmembrane region" description="Helical" evidence="1">
    <location>
        <begin position="129"/>
        <end position="149"/>
    </location>
</feature>
<dbReference type="Proteomes" id="UP000287168">
    <property type="component" value="Unassembled WGS sequence"/>
</dbReference>
<feature type="transmembrane region" description="Helical" evidence="1">
    <location>
        <begin position="101"/>
        <end position="123"/>
    </location>
</feature>
<keyword evidence="1" id="KW-0472">Membrane</keyword>
<dbReference type="RefSeq" id="WP_128490530.1">
    <property type="nucleotide sequence ID" value="NZ_JBHLXB010000028.1"/>
</dbReference>
<evidence type="ECO:0000256" key="1">
    <source>
        <dbReference type="SAM" id="Phobius"/>
    </source>
</evidence>
<accession>A0A451GHK1</accession>
<protein>
    <submittedName>
        <fullName evidence="3">DUF2231 domain-containing protein</fullName>
    </submittedName>
</protein>
<keyword evidence="4" id="KW-1185">Reference proteome</keyword>
<comment type="caution">
    <text evidence="3">The sequence shown here is derived from an EMBL/GenBank/DDBJ whole genome shotgun (WGS) entry which is preliminary data.</text>
</comment>
<dbReference type="EMBL" id="SBLC01000037">
    <property type="protein sequence ID" value="RWY38433.1"/>
    <property type="molecule type" value="Genomic_DNA"/>
</dbReference>
<name>A0A451GHK1_9RHOB</name>
<evidence type="ECO:0000313" key="3">
    <source>
        <dbReference type="EMBL" id="RWY38433.1"/>
    </source>
</evidence>
<sequence length="185" mass="20036">MPQPKRFRRRLRDPIHEHRSFHRTESKIAVAGHPIHAMLVTFPIALCVCTLGADALYWWAGDLFWPRVALWAAGVGFFMGLLAGAAGTAELLLVPGIRIRAASWTHFILAVMLLSVLGLNWGLRLQDPVAAVLPFGFLASLLATGMTGMTGWHGGKLVFDYGLGTQAEGPDHGAAPASEMRGDKN</sequence>
<keyword evidence="1" id="KW-0812">Transmembrane</keyword>
<reference evidence="3 4" key="1">
    <citation type="journal article" date="2015" name="Int. J. Syst. Evol. Microbiol.">
        <title>Gemmobacter intermedius sp. nov., isolated from a white stork (Ciconia ciconia).</title>
        <authorList>
            <person name="Kampfer P."/>
            <person name="Jerzak L."/>
            <person name="Wilharm G."/>
            <person name="Golke J."/>
            <person name="Busse H.J."/>
            <person name="Glaeser S.P."/>
        </authorList>
    </citation>
    <scope>NUCLEOTIDE SEQUENCE [LARGE SCALE GENOMIC DNA]</scope>
    <source>
        <strain evidence="3 4">119/4</strain>
    </source>
</reference>
<dbReference type="Pfam" id="PF09990">
    <property type="entry name" value="DUF2231"/>
    <property type="match status" value="1"/>
</dbReference>
<feature type="transmembrane region" description="Helical" evidence="1">
    <location>
        <begin position="37"/>
        <end position="59"/>
    </location>
</feature>
<proteinExistence type="predicted"/>
<gene>
    <name evidence="3" type="ORF">EP867_16290</name>
</gene>
<evidence type="ECO:0000313" key="4">
    <source>
        <dbReference type="Proteomes" id="UP000287168"/>
    </source>
</evidence>
<feature type="domain" description="DUF2231" evidence="2">
    <location>
        <begin position="32"/>
        <end position="166"/>
    </location>
</feature>
<evidence type="ECO:0000259" key="2">
    <source>
        <dbReference type="Pfam" id="PF09990"/>
    </source>
</evidence>
<dbReference type="AlphaFoldDB" id="A0A451GHK1"/>
<organism evidence="3 4">
    <name type="scientific">Falsigemmobacter intermedius</name>
    <dbReference type="NCBI Taxonomy" id="1553448"/>
    <lineage>
        <taxon>Bacteria</taxon>
        <taxon>Pseudomonadati</taxon>
        <taxon>Pseudomonadota</taxon>
        <taxon>Alphaproteobacteria</taxon>
        <taxon>Rhodobacterales</taxon>
        <taxon>Paracoccaceae</taxon>
        <taxon>Falsigemmobacter</taxon>
    </lineage>
</organism>
<keyword evidence="1" id="KW-1133">Transmembrane helix</keyword>
<dbReference type="InterPro" id="IPR019251">
    <property type="entry name" value="DUF2231_TM"/>
</dbReference>
<dbReference type="OrthoDB" id="2873672at2"/>